<name>A0A8C4PDR6_DRONO</name>
<evidence type="ECO:0000259" key="6">
    <source>
        <dbReference type="PROSITE" id="PS50287"/>
    </source>
</evidence>
<feature type="domain" description="SRCR" evidence="6">
    <location>
        <begin position="260"/>
        <end position="349"/>
    </location>
</feature>
<evidence type="ECO:0000256" key="3">
    <source>
        <dbReference type="SAM" id="MobiDB-lite"/>
    </source>
</evidence>
<feature type="domain" description="SRCR" evidence="6">
    <location>
        <begin position="34"/>
        <end position="129"/>
    </location>
</feature>
<dbReference type="KEGG" id="dne:112988631"/>
<proteinExistence type="predicted"/>
<dbReference type="InterPro" id="IPR001190">
    <property type="entry name" value="SRCR"/>
</dbReference>
<feature type="region of interest" description="Disordered" evidence="3">
    <location>
        <begin position="412"/>
        <end position="477"/>
    </location>
</feature>
<dbReference type="PRINTS" id="PR01409">
    <property type="entry name" value="TCELLCD5"/>
</dbReference>
<gene>
    <name evidence="7" type="primary">CD5</name>
</gene>
<dbReference type="Pfam" id="PF00530">
    <property type="entry name" value="SRCR"/>
    <property type="match status" value="2"/>
</dbReference>
<dbReference type="RefSeq" id="XP_025965038.1">
    <property type="nucleotide sequence ID" value="XM_026109253.2"/>
</dbReference>
<comment type="caution">
    <text evidence="2">Lacks conserved residue(s) required for the propagation of feature annotation.</text>
</comment>
<evidence type="ECO:0000256" key="2">
    <source>
        <dbReference type="PROSITE-ProRule" id="PRU00196"/>
    </source>
</evidence>
<dbReference type="GO" id="GO:0031295">
    <property type="term" value="P:T cell costimulation"/>
    <property type="evidence" value="ECO:0007669"/>
    <property type="project" value="TreeGrafter"/>
</dbReference>
<dbReference type="RefSeq" id="XP_025965037.1">
    <property type="nucleotide sequence ID" value="XM_026109252.2"/>
</dbReference>
<keyword evidence="4" id="KW-1133">Transmembrane helix</keyword>
<evidence type="ECO:0000313" key="7">
    <source>
        <dbReference type="Ensembl" id="ENSDNVP00000025158.1"/>
    </source>
</evidence>
<dbReference type="Gene3D" id="3.10.250.10">
    <property type="entry name" value="SRCR-like domain"/>
    <property type="match status" value="3"/>
</dbReference>
<keyword evidence="4" id="KW-0472">Membrane</keyword>
<feature type="chain" id="PRO_5034595609" evidence="5">
    <location>
        <begin position="26"/>
        <end position="477"/>
    </location>
</feature>
<dbReference type="SMART" id="SM00202">
    <property type="entry name" value="SR"/>
    <property type="match status" value="2"/>
</dbReference>
<organism evidence="7 8">
    <name type="scientific">Dromaius novaehollandiae</name>
    <name type="common">Emu</name>
    <dbReference type="NCBI Taxonomy" id="8790"/>
    <lineage>
        <taxon>Eukaryota</taxon>
        <taxon>Metazoa</taxon>
        <taxon>Chordata</taxon>
        <taxon>Craniata</taxon>
        <taxon>Vertebrata</taxon>
        <taxon>Euteleostomi</taxon>
        <taxon>Archelosauria</taxon>
        <taxon>Archosauria</taxon>
        <taxon>Dinosauria</taxon>
        <taxon>Saurischia</taxon>
        <taxon>Theropoda</taxon>
        <taxon>Coelurosauria</taxon>
        <taxon>Aves</taxon>
        <taxon>Palaeognathae</taxon>
        <taxon>Casuariiformes</taxon>
        <taxon>Dromaiidae</taxon>
        <taxon>Dromaius</taxon>
    </lineage>
</organism>
<dbReference type="PANTHER" id="PTHR47309">
    <property type="entry name" value="T-CELL SURFACE GLYCOPROTEIN CD5"/>
    <property type="match status" value="1"/>
</dbReference>
<evidence type="ECO:0000313" key="8">
    <source>
        <dbReference type="Proteomes" id="UP000694423"/>
    </source>
</evidence>
<evidence type="ECO:0000256" key="4">
    <source>
        <dbReference type="SAM" id="Phobius"/>
    </source>
</evidence>
<dbReference type="InterPro" id="IPR003566">
    <property type="entry name" value="Tcell_CD5"/>
</dbReference>
<evidence type="ECO:0000256" key="5">
    <source>
        <dbReference type="SAM" id="SignalP"/>
    </source>
</evidence>
<dbReference type="AlphaFoldDB" id="A0A8C4PDR6"/>
<accession>A0A8C4PDR6</accession>
<feature type="transmembrane region" description="Helical" evidence="4">
    <location>
        <begin position="358"/>
        <end position="385"/>
    </location>
</feature>
<feature type="disulfide bond" evidence="2">
    <location>
        <begin position="103"/>
        <end position="113"/>
    </location>
</feature>
<dbReference type="GeneID" id="112988631"/>
<evidence type="ECO:0000256" key="1">
    <source>
        <dbReference type="ARBA" id="ARBA00023157"/>
    </source>
</evidence>
<sequence>MAAQHPALGLLLAVGMWALSSCGEAAPSPEEPALQLTDTGCRCSGVLEVKRHDQWSRVSQDRVDAAAAAVTVCKQLGCGPPTAETLQLVFSRGKAVCVKLLACRAMVAPLAGCVWRLTNCTDYITLACSEPAETTTKPPPVPETTTLEPAGAPRLRLVDGNFSCSGFVELYRQGLWGAVGADVNAWPDLAPRICEAVNCGDLISDHSMAPEAGSHLPVRWEMERSCKRHSVLDCFNQTSDHRGKVPAFIICSGSQPRAMRRLAGGLTPCEGHIEVFHGDRWQVLCDKPGQRAERGRQMCQELQCGKLSSSTALQDPPMMGVTCAARNLHLCPASHGGLQTCSRTSVVCQDSKPHPAGLGAGTIVSIFLALILFGIFLLICGPPAYKRLMKKISKKKQRQWIGPTGFNQNVSFHRNSTVNLRPRAEGPRAQGEDNDYAQPPKNPYLSAYPALEGASRSSNPPDNSSDSDYDLHSARRV</sequence>
<dbReference type="Proteomes" id="UP000694423">
    <property type="component" value="Unplaced"/>
</dbReference>
<reference evidence="7" key="2">
    <citation type="submission" date="2025-09" db="UniProtKB">
        <authorList>
            <consortium name="Ensembl"/>
        </authorList>
    </citation>
    <scope>IDENTIFICATION</scope>
</reference>
<protein>
    <submittedName>
        <fullName evidence="7">CD5 molecule</fullName>
    </submittedName>
</protein>
<dbReference type="CTD" id="921"/>
<keyword evidence="1 2" id="KW-1015">Disulfide bond</keyword>
<keyword evidence="4" id="KW-0812">Transmembrane</keyword>
<keyword evidence="5" id="KW-0732">Signal</keyword>
<dbReference type="RefSeq" id="XP_025965035.1">
    <property type="nucleotide sequence ID" value="XM_026109250.2"/>
</dbReference>
<keyword evidence="8" id="KW-1185">Reference proteome</keyword>
<feature type="domain" description="SRCR" evidence="6">
    <location>
        <begin position="155"/>
        <end position="252"/>
    </location>
</feature>
<feature type="signal peptide" evidence="5">
    <location>
        <begin position="1"/>
        <end position="25"/>
    </location>
</feature>
<dbReference type="GO" id="GO:0005886">
    <property type="term" value="C:plasma membrane"/>
    <property type="evidence" value="ECO:0007669"/>
    <property type="project" value="TreeGrafter"/>
</dbReference>
<reference evidence="7" key="1">
    <citation type="submission" date="2025-08" db="UniProtKB">
        <authorList>
            <consortium name="Ensembl"/>
        </authorList>
    </citation>
    <scope>IDENTIFICATION</scope>
</reference>
<dbReference type="PROSITE" id="PS50287">
    <property type="entry name" value="SRCR_2"/>
    <property type="match status" value="3"/>
</dbReference>
<dbReference type="InterPro" id="IPR036772">
    <property type="entry name" value="SRCR-like_dom_sf"/>
</dbReference>
<dbReference type="PANTHER" id="PTHR47309:SF1">
    <property type="entry name" value="T-CELL SURFACE GLYCOPROTEIN CD5"/>
    <property type="match status" value="1"/>
</dbReference>
<dbReference type="OrthoDB" id="544868at2759"/>
<dbReference type="Ensembl" id="ENSDNVT00000030454.1">
    <property type="protein sequence ID" value="ENSDNVP00000025158.1"/>
    <property type="gene ID" value="ENSDNVG00000017501.1"/>
</dbReference>
<dbReference type="RefSeq" id="XP_025965036.1">
    <property type="nucleotide sequence ID" value="XM_026109251.2"/>
</dbReference>
<dbReference type="SUPFAM" id="SSF56487">
    <property type="entry name" value="SRCR-like"/>
    <property type="match status" value="3"/>
</dbReference>
<feature type="compositionally biased region" description="Low complexity" evidence="3">
    <location>
        <begin position="457"/>
        <end position="466"/>
    </location>
</feature>